<name>A0A3Q9R7C2_9CAUD</name>
<organism evidence="1 2">
    <name type="scientific">Bacillus phage pW2</name>
    <dbReference type="NCBI Taxonomy" id="2500559"/>
    <lineage>
        <taxon>Viruses</taxon>
        <taxon>Duplodnaviria</taxon>
        <taxon>Heunggongvirae</taxon>
        <taxon>Uroviricota</taxon>
        <taxon>Caudoviricetes</taxon>
        <taxon>Joanripponvirinae</taxon>
        <taxon>Sophritavirus</taxon>
        <taxon>Sophritavirus pW2</taxon>
    </lineage>
</organism>
<sequence length="74" mass="8394">MDKLIELIEKRIAVLEPQEEENQTLIEEDFNPADWSGGNFDDCYFMGVKDGAISGELEALYRVLGELQKLKGVM</sequence>
<gene>
    <name evidence="1" type="ORF">pW2_40</name>
</gene>
<reference evidence="1 2" key="1">
    <citation type="submission" date="2018-12" db="EMBL/GenBank/DDBJ databases">
        <title>Characterization of a novel siphovirus infacting Bacillus anthracis.</title>
        <authorList>
            <person name="Hu X."/>
            <person name="Wan X."/>
            <person name="Geng P."/>
            <person name="Yuan Z."/>
        </authorList>
    </citation>
    <scope>NUCLEOTIDE SEQUENCE [LARGE SCALE GENOMIC DNA]</scope>
</reference>
<evidence type="ECO:0000313" key="1">
    <source>
        <dbReference type="EMBL" id="AZU98878.1"/>
    </source>
</evidence>
<proteinExistence type="predicted"/>
<protein>
    <submittedName>
        <fullName evidence="1">Uncharacterized protein</fullName>
    </submittedName>
</protein>
<evidence type="ECO:0000313" key="2">
    <source>
        <dbReference type="Proteomes" id="UP000287896"/>
    </source>
</evidence>
<keyword evidence="2" id="KW-1185">Reference proteome</keyword>
<dbReference type="EMBL" id="MK288021">
    <property type="protein sequence ID" value="AZU98878.1"/>
    <property type="molecule type" value="Genomic_DNA"/>
</dbReference>
<dbReference type="Proteomes" id="UP000287896">
    <property type="component" value="Segment"/>
</dbReference>
<accession>A0A3Q9R7C2</accession>